<organism evidence="2 3">
    <name type="scientific">Halovulum marinum</name>
    <dbReference type="NCBI Taxonomy" id="2662447"/>
    <lineage>
        <taxon>Bacteria</taxon>
        <taxon>Pseudomonadati</taxon>
        <taxon>Pseudomonadota</taxon>
        <taxon>Alphaproteobacteria</taxon>
        <taxon>Rhodobacterales</taxon>
        <taxon>Paracoccaceae</taxon>
        <taxon>Halovulum</taxon>
    </lineage>
</organism>
<evidence type="ECO:0000256" key="1">
    <source>
        <dbReference type="SAM" id="Phobius"/>
    </source>
</evidence>
<gene>
    <name evidence="2" type="ORF">GE300_09650</name>
</gene>
<comment type="caution">
    <text evidence="2">The sequence shown here is derived from an EMBL/GenBank/DDBJ whole genome shotgun (WGS) entry which is preliminary data.</text>
</comment>
<sequence length="195" mass="21526">MTGDDYARLVYLALLLAFIGGFALSRRRRGRAARGLQQALIWIGIFAAFVVLYGQRDVLNRELFPREARQLDERTIALNRTPSGSFLTTAEVNGVRVRFLIDTGATDIVLTMQDAARAGFDQDALRFIGRAATANGTVRTANVRLDTLAFAGRTDRDVPASVNEGELGVSLLGMSYLNRFERIEIRGDQMLLVEG</sequence>
<dbReference type="NCBIfam" id="TIGR02281">
    <property type="entry name" value="clan_AA_DTGA"/>
    <property type="match status" value="1"/>
</dbReference>
<keyword evidence="2" id="KW-0378">Hydrolase</keyword>
<evidence type="ECO:0000313" key="2">
    <source>
        <dbReference type="EMBL" id="MSU89872.1"/>
    </source>
</evidence>
<evidence type="ECO:0000313" key="3">
    <source>
        <dbReference type="Proteomes" id="UP000474957"/>
    </source>
</evidence>
<dbReference type="SUPFAM" id="SSF50630">
    <property type="entry name" value="Acid proteases"/>
    <property type="match status" value="1"/>
</dbReference>
<accession>A0A6L5Z1A9</accession>
<dbReference type="Pfam" id="PF13975">
    <property type="entry name" value="gag-asp_proteas"/>
    <property type="match status" value="1"/>
</dbReference>
<keyword evidence="1" id="KW-1133">Transmembrane helix</keyword>
<dbReference type="CDD" id="cd05483">
    <property type="entry name" value="retropepsin_like_bacteria"/>
    <property type="match status" value="1"/>
</dbReference>
<dbReference type="AlphaFoldDB" id="A0A6L5Z1A9"/>
<dbReference type="EMBL" id="WIND01000006">
    <property type="protein sequence ID" value="MSU89872.1"/>
    <property type="molecule type" value="Genomic_DNA"/>
</dbReference>
<dbReference type="PROSITE" id="PS00141">
    <property type="entry name" value="ASP_PROTEASE"/>
    <property type="match status" value="1"/>
</dbReference>
<dbReference type="EC" id="3.4.23.-" evidence="2"/>
<dbReference type="GO" id="GO:0006508">
    <property type="term" value="P:proteolysis"/>
    <property type="evidence" value="ECO:0007669"/>
    <property type="project" value="UniProtKB-KW"/>
</dbReference>
<proteinExistence type="predicted"/>
<dbReference type="RefSeq" id="WP_154446365.1">
    <property type="nucleotide sequence ID" value="NZ_WIND01000006.1"/>
</dbReference>
<name>A0A6L5Z1A9_9RHOB</name>
<keyword evidence="2" id="KW-0645">Protease</keyword>
<dbReference type="Proteomes" id="UP000474957">
    <property type="component" value="Unassembled WGS sequence"/>
</dbReference>
<dbReference type="InterPro" id="IPR001969">
    <property type="entry name" value="Aspartic_peptidase_AS"/>
</dbReference>
<dbReference type="Gene3D" id="2.40.70.10">
    <property type="entry name" value="Acid Proteases"/>
    <property type="match status" value="1"/>
</dbReference>
<dbReference type="InterPro" id="IPR021109">
    <property type="entry name" value="Peptidase_aspartic_dom_sf"/>
</dbReference>
<dbReference type="GO" id="GO:0004190">
    <property type="term" value="F:aspartic-type endopeptidase activity"/>
    <property type="evidence" value="ECO:0007669"/>
    <property type="project" value="InterPro"/>
</dbReference>
<reference evidence="2 3" key="1">
    <citation type="submission" date="2019-10" db="EMBL/GenBank/DDBJ databases">
        <title>Cognatihalovulum marinum gen. nov. sp. nov., a new member of the family Rhodobacteraceae isolated from deep seawater of the Northwest Indian Ocean.</title>
        <authorList>
            <person name="Ruan C."/>
            <person name="Wang J."/>
            <person name="Zheng X."/>
            <person name="Song L."/>
            <person name="Zhu Y."/>
            <person name="Huang Y."/>
            <person name="Lu Z."/>
            <person name="Du W."/>
            <person name="Huang L."/>
            <person name="Dai X."/>
        </authorList>
    </citation>
    <scope>NUCLEOTIDE SEQUENCE [LARGE SCALE GENOMIC DNA]</scope>
    <source>
        <strain evidence="2 3">2CG4</strain>
    </source>
</reference>
<keyword evidence="1" id="KW-0472">Membrane</keyword>
<keyword evidence="1" id="KW-0812">Transmembrane</keyword>
<feature type="transmembrane region" description="Helical" evidence="1">
    <location>
        <begin position="6"/>
        <end position="24"/>
    </location>
</feature>
<keyword evidence="3" id="KW-1185">Reference proteome</keyword>
<feature type="transmembrane region" description="Helical" evidence="1">
    <location>
        <begin position="36"/>
        <end position="54"/>
    </location>
</feature>
<protein>
    <submittedName>
        <fullName evidence="2">TIGR02281 family clan AA aspartic protease</fullName>
        <ecNumber evidence="2">3.4.23.-</ecNumber>
    </submittedName>
</protein>
<dbReference type="InterPro" id="IPR034122">
    <property type="entry name" value="Retropepsin-like_bacterial"/>
</dbReference>
<dbReference type="InterPro" id="IPR011969">
    <property type="entry name" value="Clan_AA_Asp_peptidase_C"/>
</dbReference>